<reference evidence="2" key="2">
    <citation type="submission" date="2018-08" db="UniProtKB">
        <authorList>
            <consortium name="EnsemblPlants"/>
        </authorList>
    </citation>
    <scope>IDENTIFICATION</scope>
    <source>
        <strain evidence="2">Yugu1</strain>
    </source>
</reference>
<feature type="compositionally biased region" description="Low complexity" evidence="1">
    <location>
        <begin position="1"/>
        <end position="12"/>
    </location>
</feature>
<protein>
    <submittedName>
        <fullName evidence="2">Uncharacterized protein</fullName>
    </submittedName>
</protein>
<dbReference type="Gramene" id="KQL08598">
    <property type="protein sequence ID" value="KQL08598"/>
    <property type="gene ID" value="SETIT_005549mg"/>
</dbReference>
<dbReference type="EnsemblPlants" id="KQL08598">
    <property type="protein sequence ID" value="KQL08598"/>
    <property type="gene ID" value="SETIT_005549mg"/>
</dbReference>
<proteinExistence type="predicted"/>
<organism evidence="2 3">
    <name type="scientific">Setaria italica</name>
    <name type="common">Foxtail millet</name>
    <name type="synonym">Panicum italicum</name>
    <dbReference type="NCBI Taxonomy" id="4555"/>
    <lineage>
        <taxon>Eukaryota</taxon>
        <taxon>Viridiplantae</taxon>
        <taxon>Streptophyta</taxon>
        <taxon>Embryophyta</taxon>
        <taxon>Tracheophyta</taxon>
        <taxon>Spermatophyta</taxon>
        <taxon>Magnoliopsida</taxon>
        <taxon>Liliopsida</taxon>
        <taxon>Poales</taxon>
        <taxon>Poaceae</taxon>
        <taxon>PACMAD clade</taxon>
        <taxon>Panicoideae</taxon>
        <taxon>Panicodae</taxon>
        <taxon>Paniceae</taxon>
        <taxon>Cenchrinae</taxon>
        <taxon>Setaria</taxon>
    </lineage>
</organism>
<dbReference type="HOGENOM" id="CLU_3192301_0_0_1"/>
<dbReference type="Proteomes" id="UP000004995">
    <property type="component" value="Unassembled WGS sequence"/>
</dbReference>
<evidence type="ECO:0000313" key="2">
    <source>
        <dbReference type="EnsemblPlants" id="KQL08598"/>
    </source>
</evidence>
<dbReference type="InParanoid" id="K3XUE2"/>
<dbReference type="EMBL" id="AGNK02003460">
    <property type="status" value="NOT_ANNOTATED_CDS"/>
    <property type="molecule type" value="Genomic_DNA"/>
</dbReference>
<evidence type="ECO:0000313" key="3">
    <source>
        <dbReference type="Proteomes" id="UP000004995"/>
    </source>
</evidence>
<name>K3XUE2_SETIT</name>
<dbReference type="AlphaFoldDB" id="K3XUE2"/>
<accession>K3XUE2</accession>
<reference evidence="3" key="1">
    <citation type="journal article" date="2012" name="Nat. Biotechnol.">
        <title>Reference genome sequence of the model plant Setaria.</title>
        <authorList>
            <person name="Bennetzen J.L."/>
            <person name="Schmutz J."/>
            <person name="Wang H."/>
            <person name="Percifield R."/>
            <person name="Hawkins J."/>
            <person name="Pontaroli A.C."/>
            <person name="Estep M."/>
            <person name="Feng L."/>
            <person name="Vaughn J.N."/>
            <person name="Grimwood J."/>
            <person name="Jenkins J."/>
            <person name="Barry K."/>
            <person name="Lindquist E."/>
            <person name="Hellsten U."/>
            <person name="Deshpande S."/>
            <person name="Wang X."/>
            <person name="Wu X."/>
            <person name="Mitros T."/>
            <person name="Triplett J."/>
            <person name="Yang X."/>
            <person name="Ye C.Y."/>
            <person name="Mauro-Herrera M."/>
            <person name="Wang L."/>
            <person name="Li P."/>
            <person name="Sharma M."/>
            <person name="Sharma R."/>
            <person name="Ronald P.C."/>
            <person name="Panaud O."/>
            <person name="Kellogg E.A."/>
            <person name="Brutnell T.P."/>
            <person name="Doust A.N."/>
            <person name="Tuskan G.A."/>
            <person name="Rokhsar D."/>
            <person name="Devos K.M."/>
        </authorList>
    </citation>
    <scope>NUCLEOTIDE SEQUENCE [LARGE SCALE GENOMIC DNA]</scope>
    <source>
        <strain evidence="3">cv. Yugu1</strain>
    </source>
</reference>
<keyword evidence="3" id="KW-1185">Reference proteome</keyword>
<evidence type="ECO:0000256" key="1">
    <source>
        <dbReference type="SAM" id="MobiDB-lite"/>
    </source>
</evidence>
<sequence>MMVYGVTVLSTTPPRPVRPSRSSAPLGREAATSTPCQDTEMPLTGM</sequence>
<feature type="region of interest" description="Disordered" evidence="1">
    <location>
        <begin position="1"/>
        <end position="46"/>
    </location>
</feature>